<sequence>MEPLAESSALMVVTSSLSEPETTTVELCTDGDATLVFGHKRFVVSSEILKISSDYFKALFGPNFQEGKVIQNGGNPEIVLHDDDAEVMELILSILHYHFEDGYRRLEPQMILKVADHGDKYQCNRPLTPWITQWMQKAPEDGSVKDFDYLLTAAYVFGAEEHVNTISVAAIRNLPPNFHINTQDELFLPQALQSSFKKLCQYKGLC</sequence>
<feature type="domain" description="BTB" evidence="1">
    <location>
        <begin position="31"/>
        <end position="96"/>
    </location>
</feature>
<dbReference type="InParanoid" id="E9EHM9"/>
<dbReference type="Proteomes" id="UP000002499">
    <property type="component" value="Unassembled WGS sequence"/>
</dbReference>
<organism evidence="3">
    <name type="scientific">Metarhizium acridum (strain CQMa 102)</name>
    <dbReference type="NCBI Taxonomy" id="655827"/>
    <lineage>
        <taxon>Eukaryota</taxon>
        <taxon>Fungi</taxon>
        <taxon>Dikarya</taxon>
        <taxon>Ascomycota</taxon>
        <taxon>Pezizomycotina</taxon>
        <taxon>Sordariomycetes</taxon>
        <taxon>Hypocreomycetidae</taxon>
        <taxon>Hypocreales</taxon>
        <taxon>Clavicipitaceae</taxon>
        <taxon>Metarhizium</taxon>
    </lineage>
</organism>
<dbReference type="InterPro" id="IPR011333">
    <property type="entry name" value="SKP1/BTB/POZ_sf"/>
</dbReference>
<dbReference type="PROSITE" id="PS50097">
    <property type="entry name" value="BTB"/>
    <property type="match status" value="1"/>
</dbReference>
<dbReference type="Pfam" id="PF00651">
    <property type="entry name" value="BTB"/>
    <property type="match status" value="1"/>
</dbReference>
<evidence type="ECO:0000259" key="1">
    <source>
        <dbReference type="PROSITE" id="PS50097"/>
    </source>
</evidence>
<dbReference type="KEGG" id="maw:19253688"/>
<dbReference type="HOGENOM" id="CLU_054243_4_0_1"/>
<keyword evidence="3" id="KW-1185">Reference proteome</keyword>
<dbReference type="OMA" id="KYAWADD"/>
<dbReference type="GeneID" id="19253688"/>
<dbReference type="CDD" id="cd18186">
    <property type="entry name" value="BTB_POZ_ZBTB_KLHL-like"/>
    <property type="match status" value="1"/>
</dbReference>
<evidence type="ECO:0000313" key="3">
    <source>
        <dbReference type="Proteomes" id="UP000002499"/>
    </source>
</evidence>
<evidence type="ECO:0000313" key="2">
    <source>
        <dbReference type="EMBL" id="EFY84563.1"/>
    </source>
</evidence>
<protein>
    <recommendedName>
        <fullName evidence="1">BTB domain-containing protein</fullName>
    </recommendedName>
</protein>
<reference evidence="2 3" key="1">
    <citation type="journal article" date="2011" name="PLoS Genet.">
        <title>Genome sequencing and comparative transcriptomics of the model entomopathogenic fungi Metarhizium anisopliae and M. acridum.</title>
        <authorList>
            <person name="Gao Q."/>
            <person name="Jin K."/>
            <person name="Ying S.H."/>
            <person name="Zhang Y."/>
            <person name="Xiao G."/>
            <person name="Shang Y."/>
            <person name="Duan Z."/>
            <person name="Hu X."/>
            <person name="Xie X.Q."/>
            <person name="Zhou G."/>
            <person name="Peng G."/>
            <person name="Luo Z."/>
            <person name="Huang W."/>
            <person name="Wang B."/>
            <person name="Fang W."/>
            <person name="Wang S."/>
            <person name="Zhong Y."/>
            <person name="Ma L.J."/>
            <person name="St Leger R.J."/>
            <person name="Zhao G.P."/>
            <person name="Pei Y."/>
            <person name="Feng M.G."/>
            <person name="Xia Y."/>
            <person name="Wang C."/>
        </authorList>
    </citation>
    <scope>NUCLEOTIDE SEQUENCE [LARGE SCALE GENOMIC DNA]</scope>
    <source>
        <strain evidence="2 3">CQMa 102</strain>
    </source>
</reference>
<gene>
    <name evidence="2" type="ORF">MAC_09377</name>
</gene>
<name>E9EHM9_METAQ</name>
<dbReference type="EMBL" id="GL698617">
    <property type="protein sequence ID" value="EFY84563.1"/>
    <property type="molecule type" value="Genomic_DNA"/>
</dbReference>
<accession>E9EHM9</accession>
<dbReference type="InterPro" id="IPR000210">
    <property type="entry name" value="BTB/POZ_dom"/>
</dbReference>
<dbReference type="Gene3D" id="3.30.710.10">
    <property type="entry name" value="Potassium Channel Kv1.1, Chain A"/>
    <property type="match status" value="1"/>
</dbReference>
<dbReference type="STRING" id="655827.E9EHM9"/>
<dbReference type="AlphaFoldDB" id="E9EHM9"/>
<dbReference type="eggNOG" id="ENOG502R73D">
    <property type="taxonomic scope" value="Eukaryota"/>
</dbReference>
<dbReference type="OrthoDB" id="5326346at2759"/>
<dbReference type="SUPFAM" id="SSF54695">
    <property type="entry name" value="POZ domain"/>
    <property type="match status" value="1"/>
</dbReference>
<proteinExistence type="predicted"/>